<reference evidence="1 2" key="1">
    <citation type="journal article" date="2024" name="Commun. Biol.">
        <title>Comparative genomic analysis of thermophilic fungi reveals convergent evolutionary adaptations and gene losses.</title>
        <authorList>
            <person name="Steindorff A.S."/>
            <person name="Aguilar-Pontes M.V."/>
            <person name="Robinson A.J."/>
            <person name="Andreopoulos B."/>
            <person name="LaButti K."/>
            <person name="Kuo A."/>
            <person name="Mondo S."/>
            <person name="Riley R."/>
            <person name="Otillar R."/>
            <person name="Haridas S."/>
            <person name="Lipzen A."/>
            <person name="Grimwood J."/>
            <person name="Schmutz J."/>
            <person name="Clum A."/>
            <person name="Reid I.D."/>
            <person name="Moisan M.C."/>
            <person name="Butler G."/>
            <person name="Nguyen T.T.M."/>
            <person name="Dewar K."/>
            <person name="Conant G."/>
            <person name="Drula E."/>
            <person name="Henrissat B."/>
            <person name="Hansel C."/>
            <person name="Singer S."/>
            <person name="Hutchinson M.I."/>
            <person name="de Vries R.P."/>
            <person name="Natvig D.O."/>
            <person name="Powell A.J."/>
            <person name="Tsang A."/>
            <person name="Grigoriev I.V."/>
        </authorList>
    </citation>
    <scope>NUCLEOTIDE SEQUENCE [LARGE SCALE GENOMIC DNA]</scope>
    <source>
        <strain evidence="1 2">CBS 620.91</strain>
    </source>
</reference>
<sequence>MRGLARMYDCMSSFILAKVLRAFFEASRDLTGIFENSPVTVTVVPTGAATATESQGSSTKVGHIIE</sequence>
<evidence type="ECO:0000313" key="2">
    <source>
        <dbReference type="Proteomes" id="UP001583172"/>
    </source>
</evidence>
<dbReference type="EMBL" id="JAZGSY010000347">
    <property type="protein sequence ID" value="KAL1836937.1"/>
    <property type="molecule type" value="Genomic_DNA"/>
</dbReference>
<accession>A0ABR3V596</accession>
<proteinExistence type="predicted"/>
<protein>
    <submittedName>
        <fullName evidence="1">Uncharacterized protein</fullName>
    </submittedName>
</protein>
<comment type="caution">
    <text evidence="1">The sequence shown here is derived from an EMBL/GenBank/DDBJ whole genome shotgun (WGS) entry which is preliminary data.</text>
</comment>
<organism evidence="1 2">
    <name type="scientific">Humicola insolens</name>
    <name type="common">Soft-rot fungus</name>
    <dbReference type="NCBI Taxonomy" id="85995"/>
    <lineage>
        <taxon>Eukaryota</taxon>
        <taxon>Fungi</taxon>
        <taxon>Dikarya</taxon>
        <taxon>Ascomycota</taxon>
        <taxon>Pezizomycotina</taxon>
        <taxon>Sordariomycetes</taxon>
        <taxon>Sordariomycetidae</taxon>
        <taxon>Sordariales</taxon>
        <taxon>Chaetomiaceae</taxon>
        <taxon>Mycothermus</taxon>
    </lineage>
</organism>
<keyword evidence="2" id="KW-1185">Reference proteome</keyword>
<evidence type="ECO:0000313" key="1">
    <source>
        <dbReference type="EMBL" id="KAL1836937.1"/>
    </source>
</evidence>
<name>A0ABR3V596_HUMIN</name>
<dbReference type="Proteomes" id="UP001583172">
    <property type="component" value="Unassembled WGS sequence"/>
</dbReference>
<gene>
    <name evidence="1" type="ORF">VTJ49DRAFT_4450</name>
</gene>